<proteinExistence type="inferred from homology"/>
<dbReference type="Proteomes" id="UP000728032">
    <property type="component" value="Unassembled WGS sequence"/>
</dbReference>
<accession>A0A7R9LUB0</accession>
<dbReference type="EMBL" id="CAJPVJ010002536">
    <property type="protein sequence ID" value="CAG2166412.1"/>
    <property type="molecule type" value="Genomic_DNA"/>
</dbReference>
<dbReference type="AlphaFoldDB" id="A0A7R9LUB0"/>
<dbReference type="InterPro" id="IPR036322">
    <property type="entry name" value="WD40_repeat_dom_sf"/>
</dbReference>
<keyword evidence="1" id="KW-0853">WD repeat</keyword>
<evidence type="ECO:0000256" key="1">
    <source>
        <dbReference type="ARBA" id="ARBA00022574"/>
    </source>
</evidence>
<dbReference type="InterPro" id="IPR015943">
    <property type="entry name" value="WD40/YVTN_repeat-like_dom_sf"/>
</dbReference>
<keyword evidence="5" id="KW-1185">Reference proteome</keyword>
<sequence>MSENTGADADPPADRQLFVAFNQNSSGLTVGAGSGYRVYGWRSPDRLDLVDVNRSGGRVVIIERLFCSSLVAIVYESSPRLLRLYHFVKNVEISHHSYHNSIVSVRLNRQRLVVCLADTLYVHNIHDMNLLTTIRDTAPNPRGLCALSAHTDTNCALAYPAASDGPQSVVMIIDAQTLCQKALITAHEDSPLAAIAIDFLGENIATASEIGYEIRVFKTSDGQCVREFRRGYPPLLSCLSIHSLAFSKDSHFLCLTSNTQTVHIFRLKDRDVDKLPDVEPQGWLECINSYGAQAVDQLASYWSSMTDMMTSEWPSMATATLPESCGPRSVCAVTDIQGMPRVMIASTAGYLYVYDLNAADGGDCSLVKQHRIIDARLLKNK</sequence>
<evidence type="ECO:0008006" key="6">
    <source>
        <dbReference type="Google" id="ProtNLM"/>
    </source>
</evidence>
<dbReference type="SUPFAM" id="SSF50978">
    <property type="entry name" value="WD40 repeat-like"/>
    <property type="match status" value="1"/>
</dbReference>
<comment type="similarity">
    <text evidence="3">Belongs to the WD repeat PROPPIN family.</text>
</comment>
<dbReference type="PANTHER" id="PTHR11227">
    <property type="entry name" value="WD-REPEAT PROTEIN INTERACTING WITH PHOSPHOINOSIDES WIPI -RELATED"/>
    <property type="match status" value="1"/>
</dbReference>
<protein>
    <recommendedName>
        <fullName evidence="6">WD repeat domain phosphoinositide-interacting protein 2</fullName>
    </recommendedName>
</protein>
<evidence type="ECO:0000256" key="2">
    <source>
        <dbReference type="ARBA" id="ARBA00022737"/>
    </source>
</evidence>
<evidence type="ECO:0000313" key="4">
    <source>
        <dbReference type="EMBL" id="CAD7646839.1"/>
    </source>
</evidence>
<organism evidence="4">
    <name type="scientific">Oppiella nova</name>
    <dbReference type="NCBI Taxonomy" id="334625"/>
    <lineage>
        <taxon>Eukaryota</taxon>
        <taxon>Metazoa</taxon>
        <taxon>Ecdysozoa</taxon>
        <taxon>Arthropoda</taxon>
        <taxon>Chelicerata</taxon>
        <taxon>Arachnida</taxon>
        <taxon>Acari</taxon>
        <taxon>Acariformes</taxon>
        <taxon>Sarcoptiformes</taxon>
        <taxon>Oribatida</taxon>
        <taxon>Brachypylina</taxon>
        <taxon>Oppioidea</taxon>
        <taxon>Oppiidae</taxon>
        <taxon>Oppiella</taxon>
    </lineage>
</organism>
<name>A0A7R9LUB0_9ACAR</name>
<dbReference type="OrthoDB" id="1667587at2759"/>
<dbReference type="Gene3D" id="2.130.10.10">
    <property type="entry name" value="YVTN repeat-like/Quinoprotein amine dehydrogenase"/>
    <property type="match status" value="1"/>
</dbReference>
<reference evidence="4" key="1">
    <citation type="submission" date="2020-11" db="EMBL/GenBank/DDBJ databases">
        <authorList>
            <person name="Tran Van P."/>
        </authorList>
    </citation>
    <scope>NUCLEOTIDE SEQUENCE</scope>
</reference>
<dbReference type="EMBL" id="OC917361">
    <property type="protein sequence ID" value="CAD7646839.1"/>
    <property type="molecule type" value="Genomic_DNA"/>
</dbReference>
<evidence type="ECO:0000256" key="3">
    <source>
        <dbReference type="ARBA" id="ARBA00025740"/>
    </source>
</evidence>
<evidence type="ECO:0000313" key="5">
    <source>
        <dbReference type="Proteomes" id="UP000728032"/>
    </source>
</evidence>
<dbReference type="Pfam" id="PF21032">
    <property type="entry name" value="PROPPIN"/>
    <property type="match status" value="1"/>
</dbReference>
<dbReference type="InterPro" id="IPR048720">
    <property type="entry name" value="PROPPIN"/>
</dbReference>
<gene>
    <name evidence="4" type="ORF">ONB1V03_LOCUS5935</name>
</gene>
<keyword evidence="2" id="KW-0677">Repeat</keyword>